<dbReference type="RefSeq" id="WP_378934509.1">
    <property type="nucleotide sequence ID" value="NZ_JBHLVO010000009.1"/>
</dbReference>
<evidence type="ECO:0000313" key="2">
    <source>
        <dbReference type="EMBL" id="MFC0272317.1"/>
    </source>
</evidence>
<evidence type="ECO:0000313" key="3">
    <source>
        <dbReference type="Proteomes" id="UP001589854"/>
    </source>
</evidence>
<keyword evidence="3" id="KW-1185">Reference proteome</keyword>
<keyword evidence="1" id="KW-1133">Transmembrane helix</keyword>
<evidence type="ECO:0000256" key="1">
    <source>
        <dbReference type="SAM" id="Phobius"/>
    </source>
</evidence>
<proteinExistence type="predicted"/>
<name>A0ABV6GF57_9BACI</name>
<sequence length="341" mass="39791">MTSLLWLRYILIRSLLILIVLETFVLSWNLWIDPLWLHTNEHSWNNRQYGFDERKQKMNRLIHTEKAYDSIIIGSSRSTFIDPEDFESLNVFNFSASSMQPQEYKGYIAAAQNKLGESLKTVYLGVDFQSTNMDRESQYPSPELYEKNARSYLWTLRDLLSLDTVEVSNKVARSSLSDQNQFPGIRYYNRNGVAFPKPVNKRMRAEYIEEAENSIKNDRYEYDTSIRSLYVELKEAFPGIQFVVFTTPVSSVRLDMLSGSTAYQNGFENWMKDLVDIFGEVHHFMNKNSITEDPNSFYDSQHMYPSVASKLTNALQYPERVTDDFGVVVNKSNLSYFLKIQ</sequence>
<gene>
    <name evidence="2" type="ORF">ACFFIX_12815</name>
</gene>
<keyword evidence="1" id="KW-0472">Membrane</keyword>
<keyword evidence="1" id="KW-0812">Transmembrane</keyword>
<dbReference type="Proteomes" id="UP001589854">
    <property type="component" value="Unassembled WGS sequence"/>
</dbReference>
<organism evidence="2 3">
    <name type="scientific">Metabacillus herbersteinensis</name>
    <dbReference type="NCBI Taxonomy" id="283816"/>
    <lineage>
        <taxon>Bacteria</taxon>
        <taxon>Bacillati</taxon>
        <taxon>Bacillota</taxon>
        <taxon>Bacilli</taxon>
        <taxon>Bacillales</taxon>
        <taxon>Bacillaceae</taxon>
        <taxon>Metabacillus</taxon>
    </lineage>
</organism>
<feature type="transmembrane region" description="Helical" evidence="1">
    <location>
        <begin position="6"/>
        <end position="31"/>
    </location>
</feature>
<comment type="caution">
    <text evidence="2">The sequence shown here is derived from an EMBL/GenBank/DDBJ whole genome shotgun (WGS) entry which is preliminary data.</text>
</comment>
<dbReference type="EMBL" id="JBHLVO010000009">
    <property type="protein sequence ID" value="MFC0272317.1"/>
    <property type="molecule type" value="Genomic_DNA"/>
</dbReference>
<reference evidence="2 3" key="1">
    <citation type="submission" date="2024-09" db="EMBL/GenBank/DDBJ databases">
        <authorList>
            <person name="Sun Q."/>
            <person name="Mori K."/>
        </authorList>
    </citation>
    <scope>NUCLEOTIDE SEQUENCE [LARGE SCALE GENOMIC DNA]</scope>
    <source>
        <strain evidence="2 3">CCM 7228</strain>
    </source>
</reference>
<protein>
    <submittedName>
        <fullName evidence="2">Uncharacterized protein</fullName>
    </submittedName>
</protein>
<accession>A0ABV6GF57</accession>